<dbReference type="Proteomes" id="UP000011645">
    <property type="component" value="Unassembled WGS sequence"/>
</dbReference>
<dbReference type="InterPro" id="IPR019235">
    <property type="entry name" value="DUF2178_TM"/>
</dbReference>
<gene>
    <name evidence="2" type="ordered locus">HacjB3_18328</name>
    <name evidence="3" type="ORF">C497_06594</name>
</gene>
<reference evidence="2 4" key="1">
    <citation type="journal article" date="2010" name="J. Bacteriol.">
        <title>Complete genome sequence of Halalkalicoccus jeotgali B3(T), an extremely halophilic archaeon.</title>
        <authorList>
            <person name="Roh S.W."/>
            <person name="Nam Y.D."/>
            <person name="Nam S.H."/>
            <person name="Choi S.H."/>
            <person name="Park H.S."/>
            <person name="Bae J.W."/>
        </authorList>
    </citation>
    <scope>NUCLEOTIDE SEQUENCE [LARGE SCALE GENOMIC DNA]</scope>
    <source>
        <strain evidence="2">B3</strain>
        <strain evidence="4">DSM 18796 / CECT 7217 / JCM 14584 / KCTC 4019 / B3</strain>
        <plasmid evidence="4">2</plasmid>
    </source>
</reference>
<evidence type="ECO:0008006" key="6">
    <source>
        <dbReference type="Google" id="ProtNLM"/>
    </source>
</evidence>
<evidence type="ECO:0000256" key="1">
    <source>
        <dbReference type="SAM" id="Phobius"/>
    </source>
</evidence>
<dbReference type="eggNOG" id="arCOG08181">
    <property type="taxonomic scope" value="Archaea"/>
</dbReference>
<evidence type="ECO:0000313" key="3">
    <source>
        <dbReference type="EMBL" id="ELY38830.1"/>
    </source>
</evidence>
<reference evidence="3 5" key="2">
    <citation type="journal article" date="2014" name="PLoS Genet.">
        <title>Phylogenetically driven sequencing of extremely halophilic archaea reveals strategies for static and dynamic osmo-response.</title>
        <authorList>
            <person name="Becker E.A."/>
            <person name="Seitzer P.M."/>
            <person name="Tritt A."/>
            <person name="Larsen D."/>
            <person name="Krusor M."/>
            <person name="Yao A.I."/>
            <person name="Wu D."/>
            <person name="Madern D."/>
            <person name="Eisen J.A."/>
            <person name="Darling A.E."/>
            <person name="Facciotti M.T."/>
        </authorList>
    </citation>
    <scope>NUCLEOTIDE SEQUENCE [LARGE SCALE GENOMIC DNA]</scope>
    <source>
        <strain evidence="3">B3</strain>
        <strain evidence="5">DSM 18796 / CECT 7217 / JCM 14584 / KCTC 4019 / B3</strain>
    </source>
</reference>
<dbReference type="AlphaFoldDB" id="D8JCA1"/>
<dbReference type="Proteomes" id="UP000000390">
    <property type="component" value="Plasmid 2"/>
</dbReference>
<name>D8JCA1_HALJB</name>
<protein>
    <recommendedName>
        <fullName evidence="6">DUF2178 domain-containing protein</fullName>
    </recommendedName>
</protein>
<feature type="transmembrane region" description="Helical" evidence="1">
    <location>
        <begin position="14"/>
        <end position="34"/>
    </location>
</feature>
<dbReference type="EMBL" id="AOHV01000019">
    <property type="protein sequence ID" value="ELY38830.1"/>
    <property type="molecule type" value="Genomic_DNA"/>
</dbReference>
<proteinExistence type="predicted"/>
<evidence type="ECO:0000313" key="2">
    <source>
        <dbReference type="EMBL" id="ADJ17008.1"/>
    </source>
</evidence>
<geneLocation type="plasmid" evidence="2 4">
    <name>2</name>
</geneLocation>
<evidence type="ECO:0000313" key="4">
    <source>
        <dbReference type="Proteomes" id="UP000000390"/>
    </source>
</evidence>
<feature type="transmembrane region" description="Helical" evidence="1">
    <location>
        <begin position="40"/>
        <end position="61"/>
    </location>
</feature>
<dbReference type="EMBL" id="CP002064">
    <property type="protein sequence ID" value="ADJ17008.1"/>
    <property type="molecule type" value="Genomic_DNA"/>
</dbReference>
<keyword evidence="1" id="KW-1133">Transmembrane helix</keyword>
<dbReference type="HOGENOM" id="CLU_147800_0_0_2"/>
<dbReference type="KEGG" id="hje:HacjB3_18328"/>
<sequence length="131" mass="14831">MMQRLSQRQQYQHLMYGLLVAGILGLLIGVYFNQFVAGVLLYWVGFFGMLSVWQLSPVLLYDERDIAIERKASDWTLSIFAFVLVLGAPSGLILEHGGVLTLPNAFHGAMWVLVTVYIVFGVIYTILRQYV</sequence>
<keyword evidence="1" id="KW-0472">Membrane</keyword>
<keyword evidence="1" id="KW-0812">Transmembrane</keyword>
<accession>D8JCA1</accession>
<dbReference type="Pfam" id="PF09946">
    <property type="entry name" value="DUF2178"/>
    <property type="match status" value="1"/>
</dbReference>
<feature type="transmembrane region" description="Helical" evidence="1">
    <location>
        <begin position="73"/>
        <end position="94"/>
    </location>
</feature>
<feature type="transmembrane region" description="Helical" evidence="1">
    <location>
        <begin position="106"/>
        <end position="127"/>
    </location>
</feature>
<organism evidence="2 4">
    <name type="scientific">Halalkalicoccus jeotgali (strain DSM 18796 / CECT 7217 / JCM 14584 / KCTC 4019 / B3)</name>
    <dbReference type="NCBI Taxonomy" id="795797"/>
    <lineage>
        <taxon>Archaea</taxon>
        <taxon>Methanobacteriati</taxon>
        <taxon>Methanobacteriota</taxon>
        <taxon>Stenosarchaea group</taxon>
        <taxon>Halobacteria</taxon>
        <taxon>Halobacteriales</taxon>
        <taxon>Halococcaceae</taxon>
        <taxon>Halalkalicoccus</taxon>
    </lineage>
</organism>
<dbReference type="OrthoDB" id="324434at2157"/>
<evidence type="ECO:0000313" key="5">
    <source>
        <dbReference type="Proteomes" id="UP000011645"/>
    </source>
</evidence>
<keyword evidence="5" id="KW-1185">Reference proteome</keyword>
<keyword evidence="2" id="KW-0614">Plasmid</keyword>